<evidence type="ECO:0000313" key="3">
    <source>
        <dbReference type="Proteomes" id="UP000887159"/>
    </source>
</evidence>
<accession>A0A8X6SEQ4</accession>
<evidence type="ECO:0000313" key="2">
    <source>
        <dbReference type="EMBL" id="GFY12239.1"/>
    </source>
</evidence>
<feature type="coiled-coil region" evidence="1">
    <location>
        <begin position="781"/>
        <end position="839"/>
    </location>
</feature>
<dbReference type="InterPro" id="IPR043502">
    <property type="entry name" value="DNA/RNA_pol_sf"/>
</dbReference>
<reference evidence="2" key="1">
    <citation type="submission" date="2020-08" db="EMBL/GenBank/DDBJ databases">
        <title>Multicomponent nature underlies the extraordinary mechanical properties of spider dragline silk.</title>
        <authorList>
            <person name="Kono N."/>
            <person name="Nakamura H."/>
            <person name="Mori M."/>
            <person name="Yoshida Y."/>
            <person name="Ohtoshi R."/>
            <person name="Malay A.D."/>
            <person name="Moran D.A.P."/>
            <person name="Tomita M."/>
            <person name="Numata K."/>
            <person name="Arakawa K."/>
        </authorList>
    </citation>
    <scope>NUCLEOTIDE SEQUENCE</scope>
</reference>
<dbReference type="EMBL" id="BMAU01021313">
    <property type="protein sequence ID" value="GFY12239.1"/>
    <property type="molecule type" value="Genomic_DNA"/>
</dbReference>
<keyword evidence="1" id="KW-0175">Coiled coil</keyword>
<sequence>MVMKNAVSGRAKTDLSRLYDELEGKLRALESLGRTQKGLRFLAPLVESCLPEEVLMTWERNRNHHELSDNTAGKNIRSIENLMTFLRQEVQGEEMVVLSRTGFASNNVTQVLSEEKICDSVPKITDEQILNNLRELNIEFSDSFSEDLEIDLLVGSNVLGRILMKKCCELDSGLSVVETKLGNTVIGMQDDVCHIDRNVMTTLSMYVRNFKLTDLWVSKFRHFNPTLEESKQNSYEDALNDFQQKLTILHNGRLDMKVIKRAESNGFLRSVSSFEDWENLGIIEIVPEEEVKAVKCHYLAHRPVIKLQSESTKSTVPVLTGRLVKMVFDANGLLSPATLPPKLLLQETWKLKLPWDSELPKNIVNKFMKWSNEMYLLKEVTVPRYIAINETSELHIFVDASKSSYGACVFVRTVVENDLKVTLLRSKARVAPLKSLTIPRLELMSCCLGARLANSIIRALNLPGIKVIYWSDSEVALWWIRGQGNWSVFVANRVKEIRELTQFQSWRHVPSNMNIADLLSRGCTPQKMLDSKWWEGPRWLRNNREQWPANEINCEPKDVILEKRKSELVNVNISEELVPWVHVEERELSELSSDDIENAERVLIRLVQDKMFPNLKSIPIVNVFKDNEGIIRVKTKITERKDDTNFIAPILMPRKPGHDFKVGDVVMIEEPSKKRVYWPLGKLETDESHLVRNHDCTAEGVGVPKQELQYGFELPSMSVVSHYHPTAVYARFENSRPLFPNHFQFRQGVSIPLSTDGSNHQNVHVKLTEIIKENKYFKEDVEFVKELIQNTIEDRKRAEEDHRRMRVEEDHKKEAENMLREKELELARLNVRVNSDNERTGEGCNTLDALVKSARILTVNVPNRPECWAFFFASLKRAFVSKNVPEKFKSEILLNLLGEKTSNVLTYVKDDELNNYEQLKSIILREYEPSANQFLEQFKKTTRHPNETYIQYTSRLITNWQYYLKLRKVSDFDNLNDLIVSDKIFSSLEKEVESHISVRAGNYWFRPLELAKEIDLYNNSRGKSLKPLPNVLTRNNPVKNASRVFLKHVQMLLGAEVFYELMLPGQFKMEGSNVIFQNTVFGFIVSGSTSADAKGKEHCGFIQAADNLEHSIKKFWEIENVEIDSVKTSELDICEDHFKNTHSRDDQGRYAVAMPLKEDTSCLGESRQTAIQRLNSLWKRLSRDKEYLSLYEKFLQEYEDLGNMREIKADGSGVSFYMPHHGVCHPEKSTTKLRTVFNASIPSTSGKSLNSIQFNGGLVQEDLFPIMVRFRKHTYAFATDIEKMIRMINIYPEQTCLQRILWKKGIGEPIKTYELTTVTYGTVSAPYLATRTLKQLAMDEANNFPLAAPVVLSDCYMDDILSGSESIEEIIELQHQLIEMFKTAGMHLHKWCGNLPEITSNLQEYAFLESDETKALGIIWNPKLDCFLFRIEQQRPTSFTKGMVLSTIARIFDPLVLLGPITT</sequence>
<proteinExistence type="predicted"/>
<dbReference type="PANTHER" id="PTHR47331">
    <property type="entry name" value="PHD-TYPE DOMAIN-CONTAINING PROTEIN"/>
    <property type="match status" value="1"/>
</dbReference>
<dbReference type="GO" id="GO:0071897">
    <property type="term" value="P:DNA biosynthetic process"/>
    <property type="evidence" value="ECO:0007669"/>
    <property type="project" value="UniProtKB-ARBA"/>
</dbReference>
<gene>
    <name evidence="2" type="primary">AVEN_270062_1</name>
    <name evidence="2" type="ORF">TNCV_283421</name>
</gene>
<dbReference type="Proteomes" id="UP000887159">
    <property type="component" value="Unassembled WGS sequence"/>
</dbReference>
<comment type="caution">
    <text evidence="2">The sequence shown here is derived from an EMBL/GenBank/DDBJ whole genome shotgun (WGS) entry which is preliminary data.</text>
</comment>
<dbReference type="SUPFAM" id="SSF56672">
    <property type="entry name" value="DNA/RNA polymerases"/>
    <property type="match status" value="1"/>
</dbReference>
<keyword evidence="3" id="KW-1185">Reference proteome</keyword>
<evidence type="ECO:0000256" key="1">
    <source>
        <dbReference type="SAM" id="Coils"/>
    </source>
</evidence>
<dbReference type="InterPro" id="IPR008042">
    <property type="entry name" value="Retrotrans_Pao"/>
</dbReference>
<dbReference type="PANTHER" id="PTHR47331:SF5">
    <property type="entry name" value="RIBONUCLEASE H"/>
    <property type="match status" value="1"/>
</dbReference>
<dbReference type="Pfam" id="PF05380">
    <property type="entry name" value="Peptidase_A17"/>
    <property type="match status" value="1"/>
</dbReference>
<protein>
    <submittedName>
        <fullName evidence="2">Integrase catalytic domain-containing protein</fullName>
    </submittedName>
</protein>
<organism evidence="2 3">
    <name type="scientific">Trichonephila clavipes</name>
    <name type="common">Golden silk orbweaver</name>
    <name type="synonym">Nephila clavipes</name>
    <dbReference type="NCBI Taxonomy" id="2585209"/>
    <lineage>
        <taxon>Eukaryota</taxon>
        <taxon>Metazoa</taxon>
        <taxon>Ecdysozoa</taxon>
        <taxon>Arthropoda</taxon>
        <taxon>Chelicerata</taxon>
        <taxon>Arachnida</taxon>
        <taxon>Araneae</taxon>
        <taxon>Araneomorphae</taxon>
        <taxon>Entelegynae</taxon>
        <taxon>Araneoidea</taxon>
        <taxon>Nephilidae</taxon>
        <taxon>Trichonephila</taxon>
    </lineage>
</organism>
<name>A0A8X6SEQ4_TRICX</name>